<evidence type="ECO:0000256" key="8">
    <source>
        <dbReference type="ARBA" id="ARBA00048337"/>
    </source>
</evidence>
<dbReference type="GO" id="GO:0005829">
    <property type="term" value="C:cytosol"/>
    <property type="evidence" value="ECO:0007669"/>
    <property type="project" value="TreeGrafter"/>
</dbReference>
<dbReference type="CDD" id="cd19366">
    <property type="entry name" value="TenA_C_BhTenA-like"/>
    <property type="match status" value="1"/>
</dbReference>
<comment type="pathway">
    <text evidence="2 9">Cofactor biosynthesis; thiamine diphosphate biosynthesis.</text>
</comment>
<comment type="function">
    <text evidence="9">Catalyzes an amino-pyrimidine hydrolysis reaction at the C5' of the pyrimidine moiety of thiamine compounds, a reaction that is part of a thiamine salvage pathway.</text>
</comment>
<dbReference type="RefSeq" id="WP_089024621.1">
    <property type="nucleotide sequence ID" value="NZ_NIQC01000053.1"/>
</dbReference>
<dbReference type="AlphaFoldDB" id="A0A226BX31"/>
<dbReference type="EMBL" id="NIQC01000053">
    <property type="protein sequence ID" value="OWZ82667.1"/>
    <property type="molecule type" value="Genomic_DNA"/>
</dbReference>
<comment type="subunit">
    <text evidence="4">Homotetramer.</text>
</comment>
<dbReference type="InterPro" id="IPR016084">
    <property type="entry name" value="Haem_Oase-like_multi-hlx"/>
</dbReference>
<dbReference type="Pfam" id="PF03070">
    <property type="entry name" value="TENA_THI-4"/>
    <property type="match status" value="1"/>
</dbReference>
<evidence type="ECO:0000313" key="12">
    <source>
        <dbReference type="Proteomes" id="UP000214588"/>
    </source>
</evidence>
<proteinExistence type="inferred from homology"/>
<evidence type="ECO:0000259" key="10">
    <source>
        <dbReference type="Pfam" id="PF03070"/>
    </source>
</evidence>
<accession>A0A226BX31</accession>
<comment type="catalytic activity">
    <reaction evidence="1 9">
        <text>4-amino-5-aminomethyl-2-methylpyrimidine + H2O = 4-amino-5-hydroxymethyl-2-methylpyrimidine + NH4(+)</text>
        <dbReference type="Rhea" id="RHEA:31799"/>
        <dbReference type="ChEBI" id="CHEBI:15377"/>
        <dbReference type="ChEBI" id="CHEBI:16892"/>
        <dbReference type="ChEBI" id="CHEBI:28938"/>
        <dbReference type="ChEBI" id="CHEBI:63416"/>
        <dbReference type="EC" id="3.5.99.2"/>
    </reaction>
</comment>
<dbReference type="InterPro" id="IPR004305">
    <property type="entry name" value="Thiaminase-2/PQQC"/>
</dbReference>
<feature type="domain" description="Thiaminase-2/PQQC" evidence="10">
    <location>
        <begin position="13"/>
        <end position="214"/>
    </location>
</feature>
<dbReference type="GO" id="GO:0050334">
    <property type="term" value="F:thiaminase activity"/>
    <property type="evidence" value="ECO:0007669"/>
    <property type="project" value="UniProtKB-EC"/>
</dbReference>
<comment type="caution">
    <text evidence="11">The sequence shown here is derived from an EMBL/GenBank/DDBJ whole genome shotgun (WGS) entry which is preliminary data.</text>
</comment>
<dbReference type="Proteomes" id="UP000214588">
    <property type="component" value="Unassembled WGS sequence"/>
</dbReference>
<dbReference type="Gene3D" id="1.20.910.10">
    <property type="entry name" value="Heme oxygenase-like"/>
    <property type="match status" value="1"/>
</dbReference>
<dbReference type="GO" id="GO:0009228">
    <property type="term" value="P:thiamine biosynthetic process"/>
    <property type="evidence" value="ECO:0007669"/>
    <property type="project" value="UniProtKB-KW"/>
</dbReference>
<protein>
    <recommendedName>
        <fullName evidence="6 9">Aminopyrimidine aminohydrolase</fullName>
        <ecNumber evidence="5 9">3.5.99.2</ecNumber>
    </recommendedName>
</protein>
<evidence type="ECO:0000256" key="9">
    <source>
        <dbReference type="RuleBase" id="RU363093"/>
    </source>
</evidence>
<sequence length="222" mass="25913">MSYCQTLREFGSDIWDGWHEHPFIKGIGSGNLEREKFIYWIKQDYLYLKDYARVFALAGGKARKLDQMQMFASLMDGILNTEMKLHRDYCAEFGIDTEELENLSKSPTCQAYTDFLVRTSANETVGVTVAALLPCLWGFYEIGSNLKQTGNTSSSNPYRHWIEMYSSQEFADLANWGKDLMEYFSEEAGQEEWESMKQAFLISSKYEAMFWEMAHILEEWKF</sequence>
<evidence type="ECO:0000256" key="2">
    <source>
        <dbReference type="ARBA" id="ARBA00004948"/>
    </source>
</evidence>
<reference evidence="11 12" key="1">
    <citation type="submission" date="2017-06" db="EMBL/GenBank/DDBJ databases">
        <title>Draft Genome Sequence of Natranaerobius trueperi halophilic, alkalithermophilic bacteria from soda lakes.</title>
        <authorList>
            <person name="Zhao B."/>
        </authorList>
    </citation>
    <scope>NUCLEOTIDE SEQUENCE [LARGE SCALE GENOMIC DNA]</scope>
    <source>
        <strain evidence="11 12">DSM 18760</strain>
    </source>
</reference>
<dbReference type="GO" id="GO:0009229">
    <property type="term" value="P:thiamine diphosphate biosynthetic process"/>
    <property type="evidence" value="ECO:0007669"/>
    <property type="project" value="UniProtKB-UniPathway"/>
</dbReference>
<dbReference type="EC" id="3.5.99.2" evidence="5 9"/>
<dbReference type="InterPro" id="IPR027574">
    <property type="entry name" value="Thiaminase_II"/>
</dbReference>
<comment type="catalytic activity">
    <reaction evidence="8 9">
        <text>thiamine + H2O = 5-(2-hydroxyethyl)-4-methylthiazole + 4-amino-5-hydroxymethyl-2-methylpyrimidine + H(+)</text>
        <dbReference type="Rhea" id="RHEA:17509"/>
        <dbReference type="ChEBI" id="CHEBI:15377"/>
        <dbReference type="ChEBI" id="CHEBI:15378"/>
        <dbReference type="ChEBI" id="CHEBI:16892"/>
        <dbReference type="ChEBI" id="CHEBI:17957"/>
        <dbReference type="ChEBI" id="CHEBI:18385"/>
        <dbReference type="EC" id="3.5.99.2"/>
    </reaction>
</comment>
<evidence type="ECO:0000256" key="4">
    <source>
        <dbReference type="ARBA" id="ARBA00011881"/>
    </source>
</evidence>
<name>A0A226BX31_9FIRM</name>
<evidence type="ECO:0000256" key="3">
    <source>
        <dbReference type="ARBA" id="ARBA00010264"/>
    </source>
</evidence>
<organism evidence="11 12">
    <name type="scientific">Natranaerobius trueperi</name>
    <dbReference type="NCBI Taxonomy" id="759412"/>
    <lineage>
        <taxon>Bacteria</taxon>
        <taxon>Bacillati</taxon>
        <taxon>Bacillota</taxon>
        <taxon>Clostridia</taxon>
        <taxon>Natranaerobiales</taxon>
        <taxon>Natranaerobiaceae</taxon>
        <taxon>Natranaerobius</taxon>
    </lineage>
</organism>
<evidence type="ECO:0000256" key="5">
    <source>
        <dbReference type="ARBA" id="ARBA00012684"/>
    </source>
</evidence>
<evidence type="ECO:0000256" key="1">
    <source>
        <dbReference type="ARBA" id="ARBA00001881"/>
    </source>
</evidence>
<comment type="similarity">
    <text evidence="3 9">Belongs to the TenA family.</text>
</comment>
<dbReference type="PANTHER" id="PTHR43198:SF2">
    <property type="entry name" value="SI:CH1073-67J19.1-RELATED"/>
    <property type="match status" value="1"/>
</dbReference>
<evidence type="ECO:0000313" key="11">
    <source>
        <dbReference type="EMBL" id="OWZ82667.1"/>
    </source>
</evidence>
<keyword evidence="9" id="KW-0378">Hydrolase</keyword>
<keyword evidence="7 9" id="KW-0784">Thiamine biosynthesis</keyword>
<dbReference type="UniPathway" id="UPA00060"/>
<dbReference type="NCBIfam" id="TIGR04306">
    <property type="entry name" value="salvage_TenA"/>
    <property type="match status" value="1"/>
</dbReference>
<dbReference type="SUPFAM" id="SSF48613">
    <property type="entry name" value="Heme oxygenase-like"/>
    <property type="match status" value="1"/>
</dbReference>
<evidence type="ECO:0000256" key="7">
    <source>
        <dbReference type="ARBA" id="ARBA00022977"/>
    </source>
</evidence>
<evidence type="ECO:0000256" key="6">
    <source>
        <dbReference type="ARBA" id="ARBA00013647"/>
    </source>
</evidence>
<dbReference type="PANTHER" id="PTHR43198">
    <property type="entry name" value="BIFUNCTIONAL TH2 PROTEIN"/>
    <property type="match status" value="1"/>
</dbReference>
<dbReference type="OrthoDB" id="34166at2"/>
<keyword evidence="12" id="KW-1185">Reference proteome</keyword>
<gene>
    <name evidence="11" type="primary">tenA</name>
    <name evidence="11" type="ORF">CDO51_12835</name>
</gene>
<dbReference type="InterPro" id="IPR050967">
    <property type="entry name" value="Thiamine_Salvage_TenA"/>
</dbReference>